<keyword evidence="1" id="KW-0732">Signal</keyword>
<protein>
    <submittedName>
        <fullName evidence="2">Uncharacterized protein</fullName>
    </submittedName>
</protein>
<reference evidence="2 3" key="1">
    <citation type="journal article" date="2015" name="Proc. Natl. Acad. Sci. U.S.A.">
        <title>The resurrection genome of Boea hygrometrica: A blueprint for survival of dehydration.</title>
        <authorList>
            <person name="Xiao L."/>
            <person name="Yang G."/>
            <person name="Zhang L."/>
            <person name="Yang X."/>
            <person name="Zhao S."/>
            <person name="Ji Z."/>
            <person name="Zhou Q."/>
            <person name="Hu M."/>
            <person name="Wang Y."/>
            <person name="Chen M."/>
            <person name="Xu Y."/>
            <person name="Jin H."/>
            <person name="Xiao X."/>
            <person name="Hu G."/>
            <person name="Bao F."/>
            <person name="Hu Y."/>
            <person name="Wan P."/>
            <person name="Li L."/>
            <person name="Deng X."/>
            <person name="Kuang T."/>
            <person name="Xiang C."/>
            <person name="Zhu J.K."/>
            <person name="Oliver M.J."/>
            <person name="He Y."/>
        </authorList>
    </citation>
    <scope>NUCLEOTIDE SEQUENCE [LARGE SCALE GENOMIC DNA]</scope>
    <source>
        <strain evidence="3">cv. XS01</strain>
    </source>
</reference>
<gene>
    <name evidence="2" type="ORF">F511_23939</name>
</gene>
<evidence type="ECO:0000313" key="3">
    <source>
        <dbReference type="Proteomes" id="UP000250235"/>
    </source>
</evidence>
<organism evidence="2 3">
    <name type="scientific">Dorcoceras hygrometricum</name>
    <dbReference type="NCBI Taxonomy" id="472368"/>
    <lineage>
        <taxon>Eukaryota</taxon>
        <taxon>Viridiplantae</taxon>
        <taxon>Streptophyta</taxon>
        <taxon>Embryophyta</taxon>
        <taxon>Tracheophyta</taxon>
        <taxon>Spermatophyta</taxon>
        <taxon>Magnoliopsida</taxon>
        <taxon>eudicotyledons</taxon>
        <taxon>Gunneridae</taxon>
        <taxon>Pentapetalae</taxon>
        <taxon>asterids</taxon>
        <taxon>lamiids</taxon>
        <taxon>Lamiales</taxon>
        <taxon>Gesneriaceae</taxon>
        <taxon>Didymocarpoideae</taxon>
        <taxon>Trichosporeae</taxon>
        <taxon>Loxocarpinae</taxon>
        <taxon>Dorcoceras</taxon>
    </lineage>
</organism>
<dbReference type="Proteomes" id="UP000250235">
    <property type="component" value="Unassembled WGS sequence"/>
</dbReference>
<keyword evidence="3" id="KW-1185">Reference proteome</keyword>
<dbReference type="EMBL" id="KV007763">
    <property type="protein sequence ID" value="KZV30990.1"/>
    <property type="molecule type" value="Genomic_DNA"/>
</dbReference>
<evidence type="ECO:0000256" key="1">
    <source>
        <dbReference type="SAM" id="SignalP"/>
    </source>
</evidence>
<feature type="signal peptide" evidence="1">
    <location>
        <begin position="1"/>
        <end position="22"/>
    </location>
</feature>
<accession>A0A2Z7B9T7</accession>
<sequence length="98" mass="10980">MTSLMTSSSLIQLLRFLSTADCDDITADVIIADLLRFLSTADKLIELHVSEAIHAGLHVRIVVHVSKADKLLFFISILNYFVAFQLLSDFSSYHLHTT</sequence>
<name>A0A2Z7B9T7_9LAMI</name>
<dbReference type="AlphaFoldDB" id="A0A2Z7B9T7"/>
<feature type="chain" id="PRO_5016384265" evidence="1">
    <location>
        <begin position="23"/>
        <end position="98"/>
    </location>
</feature>
<evidence type="ECO:0000313" key="2">
    <source>
        <dbReference type="EMBL" id="KZV30990.1"/>
    </source>
</evidence>
<proteinExistence type="predicted"/>